<dbReference type="Proteomes" id="UP001153636">
    <property type="component" value="Chromosome 8"/>
</dbReference>
<dbReference type="SUPFAM" id="SSF57756">
    <property type="entry name" value="Retrovirus zinc finger-like domains"/>
    <property type="match status" value="1"/>
</dbReference>
<reference evidence="4" key="1">
    <citation type="submission" date="2022-01" db="EMBL/GenBank/DDBJ databases">
        <authorList>
            <person name="King R."/>
        </authorList>
    </citation>
    <scope>NUCLEOTIDE SEQUENCE</scope>
</reference>
<evidence type="ECO:0000313" key="5">
    <source>
        <dbReference type="Proteomes" id="UP001153636"/>
    </source>
</evidence>
<keyword evidence="1" id="KW-0863">Zinc-finger</keyword>
<accession>A0A9P0GGD6</accession>
<dbReference type="InterPro" id="IPR036875">
    <property type="entry name" value="Znf_CCHC_sf"/>
</dbReference>
<dbReference type="PROSITE" id="PS50158">
    <property type="entry name" value="ZF_CCHC"/>
    <property type="match status" value="1"/>
</dbReference>
<evidence type="ECO:0000259" key="3">
    <source>
        <dbReference type="PROSITE" id="PS50158"/>
    </source>
</evidence>
<protein>
    <recommendedName>
        <fullName evidence="3">CCHC-type domain-containing protein</fullName>
    </recommendedName>
</protein>
<sequence>MIISERGKSYKEVLSKVMNIMRTNSSVEAVKSIKSTKDGKRLLTIDKNKEALTNIHKALKNDTSGLMMRRLGIDSWEEDNKLSELRPLNNDNLAATITLKAEYADKMIEQGYLRVGMVKCRIKKRLNIKRCTKCWSYEHNADKCEGPDRSKYCFKCGKSGHNFKECNNKEFCPICNEKGHKKGHKTGPMKCLKQARIEEKQKTQNKIYRNMKTNKEKDGPKTPE</sequence>
<dbReference type="GO" id="GO:0008270">
    <property type="term" value="F:zinc ion binding"/>
    <property type="evidence" value="ECO:0007669"/>
    <property type="project" value="UniProtKB-KW"/>
</dbReference>
<proteinExistence type="predicted"/>
<dbReference type="Gene3D" id="4.10.60.10">
    <property type="entry name" value="Zinc finger, CCHC-type"/>
    <property type="match status" value="1"/>
</dbReference>
<keyword evidence="5" id="KW-1185">Reference proteome</keyword>
<dbReference type="OrthoDB" id="6777962at2759"/>
<keyword evidence="1" id="KW-0862">Zinc</keyword>
<dbReference type="InterPro" id="IPR001878">
    <property type="entry name" value="Znf_CCHC"/>
</dbReference>
<keyword evidence="1" id="KW-0479">Metal-binding</keyword>
<evidence type="ECO:0000256" key="2">
    <source>
        <dbReference type="SAM" id="MobiDB-lite"/>
    </source>
</evidence>
<dbReference type="EMBL" id="OV651820">
    <property type="protein sequence ID" value="CAH1114935.1"/>
    <property type="molecule type" value="Genomic_DNA"/>
</dbReference>
<evidence type="ECO:0000313" key="4">
    <source>
        <dbReference type="EMBL" id="CAH1114935.1"/>
    </source>
</evidence>
<dbReference type="AlphaFoldDB" id="A0A9P0GGD6"/>
<feature type="compositionally biased region" description="Basic and acidic residues" evidence="2">
    <location>
        <begin position="213"/>
        <end position="224"/>
    </location>
</feature>
<feature type="domain" description="CCHC-type" evidence="3">
    <location>
        <begin position="153"/>
        <end position="166"/>
    </location>
</feature>
<gene>
    <name evidence="4" type="ORF">PSYICH_LOCUS14775</name>
</gene>
<organism evidence="4 5">
    <name type="scientific">Psylliodes chrysocephalus</name>
    <dbReference type="NCBI Taxonomy" id="3402493"/>
    <lineage>
        <taxon>Eukaryota</taxon>
        <taxon>Metazoa</taxon>
        <taxon>Ecdysozoa</taxon>
        <taxon>Arthropoda</taxon>
        <taxon>Hexapoda</taxon>
        <taxon>Insecta</taxon>
        <taxon>Pterygota</taxon>
        <taxon>Neoptera</taxon>
        <taxon>Endopterygota</taxon>
        <taxon>Coleoptera</taxon>
        <taxon>Polyphaga</taxon>
        <taxon>Cucujiformia</taxon>
        <taxon>Chrysomeloidea</taxon>
        <taxon>Chrysomelidae</taxon>
        <taxon>Galerucinae</taxon>
        <taxon>Alticini</taxon>
        <taxon>Psylliodes</taxon>
    </lineage>
</organism>
<evidence type="ECO:0000256" key="1">
    <source>
        <dbReference type="PROSITE-ProRule" id="PRU00047"/>
    </source>
</evidence>
<feature type="region of interest" description="Disordered" evidence="2">
    <location>
        <begin position="201"/>
        <end position="224"/>
    </location>
</feature>
<name>A0A9P0GGD6_9CUCU</name>
<dbReference type="GO" id="GO:0003676">
    <property type="term" value="F:nucleic acid binding"/>
    <property type="evidence" value="ECO:0007669"/>
    <property type="project" value="InterPro"/>
</dbReference>